<reference evidence="1" key="1">
    <citation type="submission" date="2019-08" db="EMBL/GenBank/DDBJ databases">
        <authorList>
            <person name="Kucharzyk K."/>
            <person name="Murdoch R.W."/>
            <person name="Higgins S."/>
            <person name="Loffler F."/>
        </authorList>
    </citation>
    <scope>NUCLEOTIDE SEQUENCE</scope>
</reference>
<name>A0A645JW12_9ZZZZ</name>
<accession>A0A645JW12</accession>
<gene>
    <name evidence="1" type="ORF">SDC9_211151</name>
</gene>
<protein>
    <submittedName>
        <fullName evidence="1">Uncharacterized protein</fullName>
    </submittedName>
</protein>
<dbReference type="AlphaFoldDB" id="A0A645JW12"/>
<evidence type="ECO:0000313" key="1">
    <source>
        <dbReference type="EMBL" id="MPN63393.1"/>
    </source>
</evidence>
<dbReference type="EMBL" id="VSSQ01142745">
    <property type="protein sequence ID" value="MPN63393.1"/>
    <property type="molecule type" value="Genomic_DNA"/>
</dbReference>
<organism evidence="1">
    <name type="scientific">bioreactor metagenome</name>
    <dbReference type="NCBI Taxonomy" id="1076179"/>
    <lineage>
        <taxon>unclassified sequences</taxon>
        <taxon>metagenomes</taxon>
        <taxon>ecological metagenomes</taxon>
    </lineage>
</organism>
<sequence>MDDFFVKSIQALLKNYEPVVIIVEDLVQKLDELPPLDEVTFKAKLGEIVSAYTKGKDAVTLRIVVKRKESEE</sequence>
<comment type="caution">
    <text evidence="1">The sequence shown here is derived from an EMBL/GenBank/DDBJ whole genome shotgun (WGS) entry which is preliminary data.</text>
</comment>
<proteinExistence type="predicted"/>